<comment type="caution">
    <text evidence="1">The sequence shown here is derived from an EMBL/GenBank/DDBJ whole genome shotgun (WGS) entry which is preliminary data.</text>
</comment>
<dbReference type="HOGENOM" id="CLU_1210130_0_0_1"/>
<proteinExistence type="predicted"/>
<sequence length="229" mass="25407">MLGLEESIIAANIEEVAINSTVEIANHNDLLIVQDININENIIDSLHEAVEEAPALPEYEISEQVTNFLEKMQITGSQILASEYTSVDGLIEKLQCILVDRKFLLTKNAFNSATEYLEEYKEFIDSFEMSIKQEGPEVISEIIIRLKEGAHALSELNEESILRIFSSVSVADVESHINVCELVDAIASHEKDILSRIGSMGMKVANCIPNFADEIVDVAVNAINQNIVE</sequence>
<evidence type="ECO:0000313" key="2">
    <source>
        <dbReference type="Proteomes" id="UP000054524"/>
    </source>
</evidence>
<dbReference type="GeneID" id="77677176"/>
<accession>A0A086IZW1</accession>
<evidence type="ECO:0000313" key="1">
    <source>
        <dbReference type="EMBL" id="KFG25429.1"/>
    </source>
</evidence>
<organism evidence="1 2">
    <name type="scientific">Nematocida ausubeli (strain ATCC PRA-371 / ERTm2)</name>
    <name type="common">Nematode killer fungus</name>
    <dbReference type="NCBI Taxonomy" id="1913371"/>
    <lineage>
        <taxon>Eukaryota</taxon>
        <taxon>Fungi</taxon>
        <taxon>Fungi incertae sedis</taxon>
        <taxon>Microsporidia</taxon>
        <taxon>Nematocida</taxon>
    </lineage>
</organism>
<dbReference type="OrthoDB" id="10296482at2759"/>
<reference evidence="1 2" key="1">
    <citation type="journal article" date="2014" name="Genome Announc.">
        <title>Genome Sequence of the Microsporidian Species Nematocida sp1 Strain ERTm6 (ATCC PRA-372).</title>
        <authorList>
            <person name="Bakowski M.A."/>
            <person name="Priest M."/>
            <person name="Young S."/>
            <person name="Cuomo C.A."/>
            <person name="Troemel E.R."/>
        </authorList>
    </citation>
    <scope>NUCLEOTIDE SEQUENCE [LARGE SCALE GENOMIC DNA]</scope>
    <source>
        <strain evidence="1 2">ERTm6</strain>
    </source>
</reference>
<name>A0A086IZW1_NEMA1</name>
<protein>
    <submittedName>
        <fullName evidence="1">Uncharacterized protein</fullName>
    </submittedName>
</protein>
<keyword evidence="2" id="KW-1185">Reference proteome</keyword>
<dbReference type="Proteomes" id="UP000054524">
    <property type="component" value="Unassembled WGS sequence"/>
</dbReference>
<gene>
    <name evidence="1" type="ORF">NESG_02203</name>
</gene>
<dbReference type="RefSeq" id="XP_052903984.1">
    <property type="nucleotide sequence ID" value="XM_053049813.1"/>
</dbReference>
<dbReference type="AlphaFoldDB" id="A0A086IZW1"/>
<dbReference type="EMBL" id="AKIJ01000005">
    <property type="protein sequence ID" value="KFG25429.1"/>
    <property type="molecule type" value="Genomic_DNA"/>
</dbReference>